<proteinExistence type="predicted"/>
<dbReference type="SUPFAM" id="SSF53448">
    <property type="entry name" value="Nucleotide-diphospho-sugar transferases"/>
    <property type="match status" value="1"/>
</dbReference>
<comment type="caution">
    <text evidence="1">The sequence shown here is derived from an EMBL/GenBank/DDBJ whole genome shotgun (WGS) entry which is preliminary data.</text>
</comment>
<organism evidence="1 2">
    <name type="scientific">Macrophomina phaseolina</name>
    <dbReference type="NCBI Taxonomy" id="35725"/>
    <lineage>
        <taxon>Eukaryota</taxon>
        <taxon>Fungi</taxon>
        <taxon>Dikarya</taxon>
        <taxon>Ascomycota</taxon>
        <taxon>Pezizomycotina</taxon>
        <taxon>Dothideomycetes</taxon>
        <taxon>Dothideomycetes incertae sedis</taxon>
        <taxon>Botryosphaeriales</taxon>
        <taxon>Botryosphaeriaceae</taxon>
        <taxon>Macrophomina</taxon>
    </lineage>
</organism>
<evidence type="ECO:0000313" key="2">
    <source>
        <dbReference type="Proteomes" id="UP000774617"/>
    </source>
</evidence>
<dbReference type="InterPro" id="IPR029044">
    <property type="entry name" value="Nucleotide-diphossugar_trans"/>
</dbReference>
<name>A0ABQ8GDK9_9PEZI</name>
<sequence>MPYVPLSELLLRRKPVLLGLLGCIILWFIWRSHPNTPIIDPSYGLLDDVSESSRFAIATFLSENPLADPSDPEGTDYYYAATRVLTYQLLHADATRIRNASIDFLVLATSDLSQSKVDQLTQDGATVIRAADVPLSWWISTGVRRWKDQFTKLRLLQMTQYARILFLDADTLLTAYLDPIFHEACSRHPAQTDLALTREIKADEAPVPAHYVFCARSDNDLAGRRDHAFPPAARTASFSAGFWLAAPSEQLFALLMSATRHYRRFDPHTMEQGLLNYIFRSSGAMPWRELHYRWSATWPSERDLDGGVVSLHEKLGMEGPPERLRAIWFGLLQEMRGFYAGRGAGR</sequence>
<keyword evidence="1" id="KW-0808">Transferase</keyword>
<accession>A0ABQ8GDK9</accession>
<dbReference type="Gene3D" id="3.90.550.10">
    <property type="entry name" value="Spore Coat Polysaccharide Biosynthesis Protein SpsA, Chain A"/>
    <property type="match status" value="1"/>
</dbReference>
<evidence type="ECO:0000313" key="1">
    <source>
        <dbReference type="EMBL" id="KAH7052393.1"/>
    </source>
</evidence>
<dbReference type="GO" id="GO:0016740">
    <property type="term" value="F:transferase activity"/>
    <property type="evidence" value="ECO:0007669"/>
    <property type="project" value="UniProtKB-KW"/>
</dbReference>
<dbReference type="EMBL" id="JAGTJR010000011">
    <property type="protein sequence ID" value="KAH7052393.1"/>
    <property type="molecule type" value="Genomic_DNA"/>
</dbReference>
<reference evidence="1 2" key="1">
    <citation type="journal article" date="2021" name="Nat. Commun.">
        <title>Genetic determinants of endophytism in the Arabidopsis root mycobiome.</title>
        <authorList>
            <person name="Mesny F."/>
            <person name="Miyauchi S."/>
            <person name="Thiergart T."/>
            <person name="Pickel B."/>
            <person name="Atanasova L."/>
            <person name="Karlsson M."/>
            <person name="Huettel B."/>
            <person name="Barry K.W."/>
            <person name="Haridas S."/>
            <person name="Chen C."/>
            <person name="Bauer D."/>
            <person name="Andreopoulos W."/>
            <person name="Pangilinan J."/>
            <person name="LaButti K."/>
            <person name="Riley R."/>
            <person name="Lipzen A."/>
            <person name="Clum A."/>
            <person name="Drula E."/>
            <person name="Henrissat B."/>
            <person name="Kohler A."/>
            <person name="Grigoriev I.V."/>
            <person name="Martin F.M."/>
            <person name="Hacquard S."/>
        </authorList>
    </citation>
    <scope>NUCLEOTIDE SEQUENCE [LARGE SCALE GENOMIC DNA]</scope>
    <source>
        <strain evidence="1 2">MPI-SDFR-AT-0080</strain>
    </source>
</reference>
<protein>
    <submittedName>
        <fullName evidence="1">Nucleotide-diphospho-sugar transferase</fullName>
    </submittedName>
</protein>
<keyword evidence="2" id="KW-1185">Reference proteome</keyword>
<gene>
    <name evidence="1" type="ORF">B0J12DRAFT_72021</name>
</gene>
<dbReference type="Proteomes" id="UP000774617">
    <property type="component" value="Unassembled WGS sequence"/>
</dbReference>
<dbReference type="InterPro" id="IPR050587">
    <property type="entry name" value="GNT1/Glycosyltrans_8"/>
</dbReference>
<dbReference type="PANTHER" id="PTHR11183">
    <property type="entry name" value="GLYCOGENIN SUBFAMILY MEMBER"/>
    <property type="match status" value="1"/>
</dbReference>